<comment type="similarity">
    <text evidence="1 2">Belongs to the profilin family.</text>
</comment>
<sequence>MSGWEAYVNSLESITPAVKRVAIIAFDGKICAKTSGKKDFKASPAELKALIKDFDQSDQALASGVNLENVHYIIPRADERLIFGKRGKMGLFASKTKTAVIIVVYEGDYDVSSAVRKGVEKVTNHLMSMDY</sequence>
<dbReference type="GO" id="GO:0005938">
    <property type="term" value="C:cell cortex"/>
    <property type="evidence" value="ECO:0007669"/>
    <property type="project" value="TreeGrafter"/>
</dbReference>
<dbReference type="CDD" id="cd00148">
    <property type="entry name" value="PROF"/>
    <property type="match status" value="1"/>
</dbReference>
<reference evidence="3 4" key="1">
    <citation type="submission" date="2019-10" db="EMBL/GenBank/DDBJ databases">
        <title>Assembly and Annotation for the nematode Trichostrongylus colubriformis.</title>
        <authorList>
            <person name="Martin J."/>
        </authorList>
    </citation>
    <scope>NUCLEOTIDE SEQUENCE [LARGE SCALE GENOMIC DNA]</scope>
    <source>
        <strain evidence="3">G859</strain>
        <tissue evidence="3">Whole worm</tissue>
    </source>
</reference>
<accession>A0AAN8FIS7</accession>
<dbReference type="SUPFAM" id="SSF55770">
    <property type="entry name" value="Profilin (actin-binding protein)"/>
    <property type="match status" value="1"/>
</dbReference>
<evidence type="ECO:0000313" key="3">
    <source>
        <dbReference type="EMBL" id="KAK5979335.1"/>
    </source>
</evidence>
<dbReference type="Proteomes" id="UP001331761">
    <property type="component" value="Unassembled WGS sequence"/>
</dbReference>
<dbReference type="EMBL" id="WIXE01008425">
    <property type="protein sequence ID" value="KAK5979335.1"/>
    <property type="molecule type" value="Genomic_DNA"/>
</dbReference>
<proteinExistence type="inferred from homology"/>
<dbReference type="Pfam" id="PF00235">
    <property type="entry name" value="Profilin"/>
    <property type="match status" value="1"/>
</dbReference>
<dbReference type="InterPro" id="IPR036140">
    <property type="entry name" value="PFN_sf"/>
</dbReference>
<organism evidence="3 4">
    <name type="scientific">Trichostrongylus colubriformis</name>
    <name type="common">Black scour worm</name>
    <dbReference type="NCBI Taxonomy" id="6319"/>
    <lineage>
        <taxon>Eukaryota</taxon>
        <taxon>Metazoa</taxon>
        <taxon>Ecdysozoa</taxon>
        <taxon>Nematoda</taxon>
        <taxon>Chromadorea</taxon>
        <taxon>Rhabditida</taxon>
        <taxon>Rhabditina</taxon>
        <taxon>Rhabditomorpha</taxon>
        <taxon>Strongyloidea</taxon>
        <taxon>Trichostrongylidae</taxon>
        <taxon>Trichostrongylus</taxon>
    </lineage>
</organism>
<dbReference type="InterPro" id="IPR005455">
    <property type="entry name" value="PFN_euk"/>
</dbReference>
<keyword evidence="2" id="KW-0009">Actin-binding</keyword>
<dbReference type="GO" id="GO:0003785">
    <property type="term" value="F:actin monomer binding"/>
    <property type="evidence" value="ECO:0007669"/>
    <property type="project" value="TreeGrafter"/>
</dbReference>
<dbReference type="Gene3D" id="3.30.450.30">
    <property type="entry name" value="Dynein light chain 2a, cytoplasmic"/>
    <property type="match status" value="1"/>
</dbReference>
<dbReference type="SMART" id="SM00392">
    <property type="entry name" value="PROF"/>
    <property type="match status" value="1"/>
</dbReference>
<evidence type="ECO:0000313" key="4">
    <source>
        <dbReference type="Proteomes" id="UP001331761"/>
    </source>
</evidence>
<evidence type="ECO:0000256" key="1">
    <source>
        <dbReference type="ARBA" id="ARBA00010058"/>
    </source>
</evidence>
<evidence type="ECO:0000256" key="2">
    <source>
        <dbReference type="RuleBase" id="RU003909"/>
    </source>
</evidence>
<dbReference type="PANTHER" id="PTHR11604">
    <property type="entry name" value="PROFILIN"/>
    <property type="match status" value="1"/>
</dbReference>
<gene>
    <name evidence="3" type="ORF">GCK32_005917</name>
</gene>
<dbReference type="PANTHER" id="PTHR11604:SF6">
    <property type="entry name" value="PROFILIN-1"/>
    <property type="match status" value="1"/>
</dbReference>
<name>A0AAN8FIS7_TRICO</name>
<comment type="caution">
    <text evidence="3">The sequence shown here is derived from an EMBL/GenBank/DDBJ whole genome shotgun (WGS) entry which is preliminary data.</text>
</comment>
<dbReference type="InterPro" id="IPR048278">
    <property type="entry name" value="PFN"/>
</dbReference>
<dbReference type="AlphaFoldDB" id="A0AAN8FIS7"/>
<keyword evidence="4" id="KW-1185">Reference proteome</keyword>
<dbReference type="PRINTS" id="PR00392">
    <property type="entry name" value="PROFILIN"/>
</dbReference>
<protein>
    <recommendedName>
        <fullName evidence="2">Profilin</fullName>
    </recommendedName>
</protein>